<gene>
    <name evidence="4" type="ORF">DQQ01_08965</name>
</gene>
<dbReference type="KEGG" id="blau:DQQ01_08965"/>
<dbReference type="CDD" id="cd00383">
    <property type="entry name" value="trans_reg_C"/>
    <property type="match status" value="1"/>
</dbReference>
<dbReference type="Proteomes" id="UP000250003">
    <property type="component" value="Chromosome"/>
</dbReference>
<keyword evidence="5" id="KW-1185">Reference proteome</keyword>
<dbReference type="GO" id="GO:0003677">
    <property type="term" value="F:DNA binding"/>
    <property type="evidence" value="ECO:0007669"/>
    <property type="project" value="UniProtKB-UniRule"/>
</dbReference>
<evidence type="ECO:0000313" key="4">
    <source>
        <dbReference type="EMBL" id="AWY98256.1"/>
    </source>
</evidence>
<accession>A0A2Z4UB68</accession>
<dbReference type="Gene3D" id="1.10.10.10">
    <property type="entry name" value="Winged helix-like DNA-binding domain superfamily/Winged helix DNA-binding domain"/>
    <property type="match status" value="1"/>
</dbReference>
<dbReference type="PROSITE" id="PS51755">
    <property type="entry name" value="OMPR_PHOB"/>
    <property type="match status" value="1"/>
</dbReference>
<feature type="domain" description="OmpR/PhoB-type" evidence="3">
    <location>
        <begin position="1"/>
        <end position="92"/>
    </location>
</feature>
<organism evidence="4 5">
    <name type="scientific">Blautia argi</name>
    <dbReference type="NCBI Taxonomy" id="1912897"/>
    <lineage>
        <taxon>Bacteria</taxon>
        <taxon>Bacillati</taxon>
        <taxon>Bacillota</taxon>
        <taxon>Clostridia</taxon>
        <taxon>Lachnospirales</taxon>
        <taxon>Lachnospiraceae</taxon>
        <taxon>Blautia</taxon>
    </lineage>
</organism>
<dbReference type="GO" id="GO:0000160">
    <property type="term" value="P:phosphorelay signal transduction system"/>
    <property type="evidence" value="ECO:0007669"/>
    <property type="project" value="InterPro"/>
</dbReference>
<dbReference type="InterPro" id="IPR016032">
    <property type="entry name" value="Sig_transdc_resp-reg_C-effctor"/>
</dbReference>
<dbReference type="AlphaFoldDB" id="A0A2Z4UB68"/>
<dbReference type="SMART" id="SM00862">
    <property type="entry name" value="Trans_reg_C"/>
    <property type="match status" value="1"/>
</dbReference>
<name>A0A2Z4UB68_9FIRM</name>
<dbReference type="SUPFAM" id="SSF46894">
    <property type="entry name" value="C-terminal effector domain of the bipartite response regulators"/>
    <property type="match status" value="1"/>
</dbReference>
<sequence>MRPCGSKYRNAKIRIFGTYHSINEKDILECLIRAYPTPVKRNELLQLLWDTDVFVEENTLNVNIGRARKRLRELKCPFEIKAIRNVGYVLEKIKDEEND</sequence>
<reference evidence="5" key="1">
    <citation type="submission" date="2018-06" db="EMBL/GenBank/DDBJ databases">
        <title>Description of Blautia argi sp. nov., a new anaerobic isolated from dog feces.</title>
        <authorList>
            <person name="Chang Y.-H."/>
            <person name="Paek J."/>
            <person name="Shin Y."/>
        </authorList>
    </citation>
    <scope>NUCLEOTIDE SEQUENCE [LARGE SCALE GENOMIC DNA]</scope>
    <source>
        <strain evidence="5">KCTC 15426</strain>
    </source>
</reference>
<dbReference type="InterPro" id="IPR036388">
    <property type="entry name" value="WH-like_DNA-bd_sf"/>
</dbReference>
<evidence type="ECO:0000313" key="5">
    <source>
        <dbReference type="Proteomes" id="UP000250003"/>
    </source>
</evidence>
<feature type="DNA-binding region" description="OmpR/PhoB-type" evidence="2">
    <location>
        <begin position="1"/>
        <end position="92"/>
    </location>
</feature>
<dbReference type="Pfam" id="PF00486">
    <property type="entry name" value="Trans_reg_C"/>
    <property type="match status" value="1"/>
</dbReference>
<dbReference type="EMBL" id="CP030280">
    <property type="protein sequence ID" value="AWY98256.1"/>
    <property type="molecule type" value="Genomic_DNA"/>
</dbReference>
<protein>
    <recommendedName>
        <fullName evidence="3">OmpR/PhoB-type domain-containing protein</fullName>
    </recommendedName>
</protein>
<dbReference type="InterPro" id="IPR001867">
    <property type="entry name" value="OmpR/PhoB-type_DNA-bd"/>
</dbReference>
<dbReference type="GO" id="GO:0006355">
    <property type="term" value="P:regulation of DNA-templated transcription"/>
    <property type="evidence" value="ECO:0007669"/>
    <property type="project" value="InterPro"/>
</dbReference>
<evidence type="ECO:0000259" key="3">
    <source>
        <dbReference type="PROSITE" id="PS51755"/>
    </source>
</evidence>
<keyword evidence="1 2" id="KW-0238">DNA-binding</keyword>
<dbReference type="OrthoDB" id="188184at2"/>
<evidence type="ECO:0000256" key="1">
    <source>
        <dbReference type="ARBA" id="ARBA00023125"/>
    </source>
</evidence>
<proteinExistence type="predicted"/>
<evidence type="ECO:0000256" key="2">
    <source>
        <dbReference type="PROSITE-ProRule" id="PRU01091"/>
    </source>
</evidence>